<dbReference type="AlphaFoldDB" id="A0A445MKZ1"/>
<evidence type="ECO:0000313" key="2">
    <source>
        <dbReference type="EMBL" id="RZR74896.1"/>
    </source>
</evidence>
<dbReference type="EMBL" id="KV876447">
    <property type="protein sequence ID" value="RZR74896.1"/>
    <property type="molecule type" value="Genomic_DNA"/>
</dbReference>
<proteinExistence type="predicted"/>
<gene>
    <name evidence="2" type="ORF">BHM03_00045671</name>
</gene>
<keyword evidence="1" id="KW-0175">Coiled coil</keyword>
<protein>
    <submittedName>
        <fullName evidence="2">Uncharacterized protein</fullName>
    </submittedName>
</protein>
<feature type="coiled-coil region" evidence="1">
    <location>
        <begin position="74"/>
        <end position="154"/>
    </location>
</feature>
<organism evidence="2">
    <name type="scientific">Ensete ventricosum</name>
    <name type="common">Abyssinian banana</name>
    <name type="synonym">Musa ensete</name>
    <dbReference type="NCBI Taxonomy" id="4639"/>
    <lineage>
        <taxon>Eukaryota</taxon>
        <taxon>Viridiplantae</taxon>
        <taxon>Streptophyta</taxon>
        <taxon>Embryophyta</taxon>
        <taxon>Tracheophyta</taxon>
        <taxon>Spermatophyta</taxon>
        <taxon>Magnoliopsida</taxon>
        <taxon>Liliopsida</taxon>
        <taxon>Zingiberales</taxon>
        <taxon>Musaceae</taxon>
        <taxon>Ensete</taxon>
    </lineage>
</organism>
<reference evidence="2" key="1">
    <citation type="journal article" date="2018" name="Data Brief">
        <title>Genome sequence data from 17 accessions of Ensete ventricosum, a staple food crop for millions in Ethiopia.</title>
        <authorList>
            <person name="Yemataw Z."/>
            <person name="Muzemil S."/>
            <person name="Ambachew D."/>
            <person name="Tripathi L."/>
            <person name="Tesfaye K."/>
            <person name="Chala A."/>
            <person name="Farbos A."/>
            <person name="O'Neill P."/>
            <person name="Moore K."/>
            <person name="Grant M."/>
            <person name="Studholme D.J."/>
        </authorList>
    </citation>
    <scope>NUCLEOTIDE SEQUENCE [LARGE SCALE GENOMIC DNA]</scope>
    <source>
        <tissue evidence="2">Leaf</tissue>
    </source>
</reference>
<evidence type="ECO:0000256" key="1">
    <source>
        <dbReference type="SAM" id="Coils"/>
    </source>
</evidence>
<accession>A0A445MKZ1</accession>
<name>A0A445MKZ1_ENSVE</name>
<sequence length="167" mass="19686">MLVLVSSRPMPWYRRFSFYRAPNSYCFIQSQHFQMALFDRVHDAGRLITFMDYRISQLQQELDAMKSGEGPEAVAKAEERAFELQEELEKTRRERDEALLRREASEKELHEVRSNLAEVQWLLNEARVRARKMDDELLQAVKALESARAELSKQAIVQYKESLGFKE</sequence>
<dbReference type="Proteomes" id="UP000290560">
    <property type="component" value="Unassembled WGS sequence"/>
</dbReference>